<dbReference type="AlphaFoldDB" id="A0A3R9PD47"/>
<keyword evidence="3" id="KW-1185">Reference proteome</keyword>
<dbReference type="InterPro" id="IPR011991">
    <property type="entry name" value="ArsR-like_HTH"/>
</dbReference>
<name>A0A3R9PD47_9CREN</name>
<dbReference type="Gene3D" id="1.10.10.10">
    <property type="entry name" value="Winged helix-like DNA-binding domain superfamily/Winged helix DNA-binding domain"/>
    <property type="match status" value="1"/>
</dbReference>
<sequence length="297" mass="32683">MHVLNSKGEIYRTVFIPLKSIRAVNSTLAEKILIELSKGPKCAADIAKSLGEAEQKVHYHMRKLRDAGLIKISRTEERGGGTAKLYELVSGVISVKLSEEKPIKIGGVRDPGNLRPFIEEGRLNSIIVVGSPEPHGRYRAPASDGYAAIGLALYLGSFLEEQRIPAYKLDTQLRESDLKENLILVGGPKANTVSDEVNGKMKAWFEYSDERKEWIIRSPWNSYFGKGIGVIARGKNPFNEEKEVLLLAGTGFRGSSAAIIGLKKFSELVRKDSALIVRGIDVDGDGIMDDCELLETI</sequence>
<evidence type="ECO:0000259" key="1">
    <source>
        <dbReference type="SMART" id="SM00418"/>
    </source>
</evidence>
<reference evidence="2 3" key="1">
    <citation type="submission" date="2018-10" db="EMBL/GenBank/DDBJ databases">
        <title>Co-occurring genomic capacity for anaerobic methane metabolism and dissimilatory sulfite reduction discovered in the Korarchaeota.</title>
        <authorList>
            <person name="Mckay L.J."/>
            <person name="Dlakic M."/>
            <person name="Fields M.W."/>
            <person name="Delmont T.O."/>
            <person name="Eren A.M."/>
            <person name="Jay Z.J."/>
            <person name="Klingelsmith K.B."/>
            <person name="Rusch D.B."/>
            <person name="Inskeep W.P."/>
        </authorList>
    </citation>
    <scope>NUCLEOTIDE SEQUENCE [LARGE SCALE GENOMIC DNA]</scope>
    <source>
        <strain evidence="2 3">MDKW</strain>
    </source>
</reference>
<feature type="domain" description="HTH arsR-type" evidence="1">
    <location>
        <begin position="23"/>
        <end position="98"/>
    </location>
</feature>
<evidence type="ECO:0000313" key="2">
    <source>
        <dbReference type="EMBL" id="RSN73086.1"/>
    </source>
</evidence>
<dbReference type="InterPro" id="IPR018247">
    <property type="entry name" value="EF_Hand_1_Ca_BS"/>
</dbReference>
<comment type="caution">
    <text evidence="2">The sequence shown here is derived from an EMBL/GenBank/DDBJ whole genome shotgun (WGS) entry which is preliminary data.</text>
</comment>
<dbReference type="GO" id="GO:0003700">
    <property type="term" value="F:DNA-binding transcription factor activity"/>
    <property type="evidence" value="ECO:0007669"/>
    <property type="project" value="InterPro"/>
</dbReference>
<evidence type="ECO:0000313" key="3">
    <source>
        <dbReference type="Proteomes" id="UP000277582"/>
    </source>
</evidence>
<dbReference type="Pfam" id="PF05124">
    <property type="entry name" value="S_layer_C"/>
    <property type="match status" value="1"/>
</dbReference>
<accession>A0A3R9PD47</accession>
<proteinExistence type="predicted"/>
<dbReference type="SMART" id="SM00418">
    <property type="entry name" value="HTH_ARSR"/>
    <property type="match status" value="1"/>
</dbReference>
<dbReference type="Proteomes" id="UP000277582">
    <property type="component" value="Unassembled WGS sequence"/>
</dbReference>
<dbReference type="InterPro" id="IPR036388">
    <property type="entry name" value="WH-like_DNA-bd_sf"/>
</dbReference>
<dbReference type="SUPFAM" id="SSF46785">
    <property type="entry name" value="Winged helix' DNA-binding domain"/>
    <property type="match status" value="1"/>
</dbReference>
<organism evidence="2 3">
    <name type="scientific">Candidatus Methanodesulfokora washburnensis</name>
    <dbReference type="NCBI Taxonomy" id="2478471"/>
    <lineage>
        <taxon>Archaea</taxon>
        <taxon>Thermoproteota</taxon>
        <taxon>Candidatus Korarchaeia</taxon>
        <taxon>Candidatus Korarchaeia incertae sedis</taxon>
        <taxon>Candidatus Methanodesulfokora</taxon>
    </lineage>
</organism>
<dbReference type="InterPro" id="IPR022651">
    <property type="entry name" value="S_layer_C"/>
</dbReference>
<dbReference type="InterPro" id="IPR001845">
    <property type="entry name" value="HTH_ArsR_DNA-bd_dom"/>
</dbReference>
<dbReference type="OrthoDB" id="148350at2157"/>
<dbReference type="EMBL" id="RCOS01000129">
    <property type="protein sequence ID" value="RSN73086.1"/>
    <property type="molecule type" value="Genomic_DNA"/>
</dbReference>
<dbReference type="RefSeq" id="WP_125672075.1">
    <property type="nucleotide sequence ID" value="NZ_RCOS01000129.1"/>
</dbReference>
<protein>
    <submittedName>
        <fullName evidence="2">ArsR family transcriptional regulator</fullName>
    </submittedName>
</protein>
<gene>
    <name evidence="2" type="ORF">D6D85_11365</name>
</gene>
<dbReference type="CDD" id="cd00090">
    <property type="entry name" value="HTH_ARSR"/>
    <property type="match status" value="1"/>
</dbReference>
<dbReference type="PROSITE" id="PS00018">
    <property type="entry name" value="EF_HAND_1"/>
    <property type="match status" value="1"/>
</dbReference>
<dbReference type="Pfam" id="PF01022">
    <property type="entry name" value="HTH_5"/>
    <property type="match status" value="1"/>
</dbReference>
<dbReference type="InterPro" id="IPR036390">
    <property type="entry name" value="WH_DNA-bd_sf"/>
</dbReference>